<dbReference type="RefSeq" id="WP_065789529.1">
    <property type="nucleotide sequence ID" value="NZ_MAUJ01000001.1"/>
</dbReference>
<evidence type="ECO:0000313" key="3">
    <source>
        <dbReference type="EMBL" id="OCQ23512.1"/>
    </source>
</evidence>
<name>A0A1C0TW03_9GAMM</name>
<evidence type="ECO:0000256" key="1">
    <source>
        <dbReference type="ARBA" id="ARBA00023002"/>
    </source>
</evidence>
<gene>
    <name evidence="3" type="ORF">A7985_06110</name>
</gene>
<proteinExistence type="predicted"/>
<dbReference type="InterPro" id="IPR029039">
    <property type="entry name" value="Flavoprotein-like_sf"/>
</dbReference>
<dbReference type="EMBL" id="MAUJ01000001">
    <property type="protein sequence ID" value="OCQ23512.1"/>
    <property type="molecule type" value="Genomic_DNA"/>
</dbReference>
<organism evidence="3 4">
    <name type="scientific">Pseudoalteromonas luteoviolacea</name>
    <dbReference type="NCBI Taxonomy" id="43657"/>
    <lineage>
        <taxon>Bacteria</taxon>
        <taxon>Pseudomonadati</taxon>
        <taxon>Pseudomonadota</taxon>
        <taxon>Gammaproteobacteria</taxon>
        <taxon>Alteromonadales</taxon>
        <taxon>Pseudoalteromonadaceae</taxon>
        <taxon>Pseudoalteromonas</taxon>
    </lineage>
</organism>
<dbReference type="GO" id="GO:0009055">
    <property type="term" value="F:electron transfer activity"/>
    <property type="evidence" value="ECO:0007669"/>
    <property type="project" value="TreeGrafter"/>
</dbReference>
<dbReference type="GO" id="GO:0003955">
    <property type="term" value="F:NAD(P)H dehydrogenase (quinone) activity"/>
    <property type="evidence" value="ECO:0007669"/>
    <property type="project" value="TreeGrafter"/>
</dbReference>
<reference evidence="4" key="1">
    <citation type="submission" date="2016-07" db="EMBL/GenBank/DDBJ databases">
        <authorList>
            <person name="Florea S."/>
            <person name="Webb J.S."/>
            <person name="Jaromczyk J."/>
            <person name="Schardl C.L."/>
        </authorList>
    </citation>
    <scope>NUCLEOTIDE SEQUENCE [LARGE SCALE GENOMIC DNA]</scope>
    <source>
        <strain evidence="4">IPB1</strain>
    </source>
</reference>
<dbReference type="PANTHER" id="PTHR47307:SF1">
    <property type="entry name" value="GLUTATHIONE-REGULATED POTASSIUM-EFFLUX SYSTEM ANCILLARY PROTEIN KEFG"/>
    <property type="match status" value="1"/>
</dbReference>
<dbReference type="Pfam" id="PF02525">
    <property type="entry name" value="Flavodoxin_2"/>
    <property type="match status" value="1"/>
</dbReference>
<protein>
    <submittedName>
        <fullName evidence="3">Potassium transporter KefG</fullName>
    </submittedName>
</protein>
<dbReference type="Gene3D" id="3.40.50.360">
    <property type="match status" value="1"/>
</dbReference>
<evidence type="ECO:0000259" key="2">
    <source>
        <dbReference type="Pfam" id="PF02525"/>
    </source>
</evidence>
<comment type="caution">
    <text evidence="3">The sequence shown here is derived from an EMBL/GenBank/DDBJ whole genome shotgun (WGS) entry which is preliminary data.</text>
</comment>
<dbReference type="PANTHER" id="PTHR47307">
    <property type="entry name" value="GLUTATHIONE-REGULATED POTASSIUM-EFFLUX SYSTEM ANCILLARY PROTEIN KEFG"/>
    <property type="match status" value="1"/>
</dbReference>
<dbReference type="Proteomes" id="UP000093366">
    <property type="component" value="Unassembled WGS sequence"/>
</dbReference>
<evidence type="ECO:0000313" key="4">
    <source>
        <dbReference type="Proteomes" id="UP000093366"/>
    </source>
</evidence>
<dbReference type="InterPro" id="IPR003680">
    <property type="entry name" value="Flavodoxin_fold"/>
</dbReference>
<sequence>MKKNRILLLFAHPSQHRSNVNAPLFEYAKSLDYVTAVDLYAKYPTYQIDIDDEQQLLNAHDVVIFQFPFYWYSTPSILKEWQDLVLEYGYAYGQDGKALQGKLFICAISAGGKEEAYRAKGYNHFTVRELLQPLEQTAYITGMTYLPPFALFSSRSAQFDHALSSHLAQWKLLLQALYHNSIDVRATESLITINELLGGSKTQGDKA</sequence>
<feature type="domain" description="Flavodoxin-like fold" evidence="2">
    <location>
        <begin position="5"/>
        <end position="171"/>
    </location>
</feature>
<dbReference type="InterPro" id="IPR046980">
    <property type="entry name" value="KefG/KefF"/>
</dbReference>
<keyword evidence="1" id="KW-0560">Oxidoreductase</keyword>
<dbReference type="SUPFAM" id="SSF52218">
    <property type="entry name" value="Flavoproteins"/>
    <property type="match status" value="1"/>
</dbReference>
<dbReference type="AlphaFoldDB" id="A0A1C0TW03"/>
<dbReference type="OrthoDB" id="9798454at2"/>
<accession>A0A1C0TW03</accession>
<dbReference type="GO" id="GO:0010181">
    <property type="term" value="F:FMN binding"/>
    <property type="evidence" value="ECO:0007669"/>
    <property type="project" value="TreeGrafter"/>
</dbReference>